<reference evidence="9" key="1">
    <citation type="submission" date="2025-08" db="UniProtKB">
        <authorList>
            <consortium name="RefSeq"/>
        </authorList>
    </citation>
    <scope>IDENTIFICATION</scope>
</reference>
<evidence type="ECO:0000256" key="2">
    <source>
        <dbReference type="ARBA" id="ARBA00009695"/>
    </source>
</evidence>
<dbReference type="PANTHER" id="PTHR33602:SF1">
    <property type="entry name" value="REGULATORY PROTEIN RECX FAMILY PROTEIN"/>
    <property type="match status" value="1"/>
</dbReference>
<dbReference type="Pfam" id="PF21981">
    <property type="entry name" value="RecX_HTH3"/>
    <property type="match status" value="1"/>
</dbReference>
<keyword evidence="4 5" id="KW-0963">Cytoplasm</keyword>
<dbReference type="GO" id="GO:0006282">
    <property type="term" value="P:regulation of DNA repair"/>
    <property type="evidence" value="ECO:0007669"/>
    <property type="project" value="UniProtKB-UniRule"/>
</dbReference>
<dbReference type="PANTHER" id="PTHR33602">
    <property type="entry name" value="REGULATORY PROTEIN RECX FAMILY PROTEIN"/>
    <property type="match status" value="1"/>
</dbReference>
<evidence type="ECO:0000256" key="1">
    <source>
        <dbReference type="ARBA" id="ARBA00004496"/>
    </source>
</evidence>
<dbReference type="InterPro" id="IPR036388">
    <property type="entry name" value="WH-like_DNA-bd_sf"/>
</dbReference>
<accession>A0A8B6X1D9</accession>
<comment type="function">
    <text evidence="5">Modulates RecA activity.</text>
</comment>
<sequence length="154" mass="16622">MKGRAPTGALSLKARALRALSLREHSRAELGRKLAPHAESAEQLASLLDALEAERLLSNDRFAESLVRRRAERFGTARIKAELRTHALAPEVIEHALGDCAASEAARAREVWAKRFGMPAEDAAGRAKQARFLAARGFSAAVVRAIVSGIDDSD</sequence>
<evidence type="ECO:0000313" key="9">
    <source>
        <dbReference type="RefSeq" id="WP_028310191.1"/>
    </source>
</evidence>
<comment type="subcellular location">
    <subcellularLocation>
        <location evidence="1 5">Cytoplasm</location>
    </subcellularLocation>
</comment>
<proteinExistence type="inferred from homology"/>
<dbReference type="HAMAP" id="MF_01114">
    <property type="entry name" value="RecX"/>
    <property type="match status" value="1"/>
</dbReference>
<evidence type="ECO:0000256" key="4">
    <source>
        <dbReference type="ARBA" id="ARBA00022490"/>
    </source>
</evidence>
<comment type="similarity">
    <text evidence="2 5">Belongs to the RecX family.</text>
</comment>
<dbReference type="AlphaFoldDB" id="A0A8B6X1D9"/>
<dbReference type="OrthoDB" id="5295441at2"/>
<dbReference type="NCBIfam" id="NF001055">
    <property type="entry name" value="PRK00117.2-5"/>
    <property type="match status" value="1"/>
</dbReference>
<dbReference type="InterPro" id="IPR053925">
    <property type="entry name" value="RecX_HTH_3rd"/>
</dbReference>
<evidence type="ECO:0000259" key="7">
    <source>
        <dbReference type="Pfam" id="PF21981"/>
    </source>
</evidence>
<feature type="domain" description="RecX second three-helical" evidence="6">
    <location>
        <begin position="61"/>
        <end position="97"/>
    </location>
</feature>
<dbReference type="Pfam" id="PF02631">
    <property type="entry name" value="RecX_HTH2"/>
    <property type="match status" value="1"/>
</dbReference>
<dbReference type="RefSeq" id="WP_028310191.1">
    <property type="nucleotide sequence ID" value="NZ_AXWS01000007.1"/>
</dbReference>
<organism evidence="8 9">
    <name type="scientific">Derxia gummosa DSM 723</name>
    <dbReference type="NCBI Taxonomy" id="1121388"/>
    <lineage>
        <taxon>Bacteria</taxon>
        <taxon>Pseudomonadati</taxon>
        <taxon>Pseudomonadota</taxon>
        <taxon>Betaproteobacteria</taxon>
        <taxon>Burkholderiales</taxon>
        <taxon>Alcaligenaceae</taxon>
        <taxon>Derxia</taxon>
    </lineage>
</organism>
<evidence type="ECO:0000256" key="5">
    <source>
        <dbReference type="HAMAP-Rule" id="MF_01114"/>
    </source>
</evidence>
<evidence type="ECO:0000313" key="8">
    <source>
        <dbReference type="Proteomes" id="UP000675920"/>
    </source>
</evidence>
<keyword evidence="8" id="KW-1185">Reference proteome</keyword>
<protein>
    <recommendedName>
        <fullName evidence="3 5">Regulatory protein RecX</fullName>
    </recommendedName>
</protein>
<dbReference type="Gene3D" id="1.10.10.10">
    <property type="entry name" value="Winged helix-like DNA-binding domain superfamily/Winged helix DNA-binding domain"/>
    <property type="match status" value="3"/>
</dbReference>
<gene>
    <name evidence="5 9" type="primary">recX</name>
</gene>
<dbReference type="InterPro" id="IPR053924">
    <property type="entry name" value="RecX_HTH_2nd"/>
</dbReference>
<feature type="domain" description="RecX third three-helical" evidence="7">
    <location>
        <begin position="104"/>
        <end position="146"/>
    </location>
</feature>
<name>A0A8B6X1D9_9BURK</name>
<evidence type="ECO:0000256" key="3">
    <source>
        <dbReference type="ARBA" id="ARBA00018111"/>
    </source>
</evidence>
<evidence type="ECO:0000259" key="6">
    <source>
        <dbReference type="Pfam" id="PF02631"/>
    </source>
</evidence>
<dbReference type="GO" id="GO:0005737">
    <property type="term" value="C:cytoplasm"/>
    <property type="evidence" value="ECO:0007669"/>
    <property type="project" value="UniProtKB-SubCell"/>
</dbReference>
<dbReference type="InterPro" id="IPR003783">
    <property type="entry name" value="Regulatory_RecX"/>
</dbReference>
<dbReference type="Proteomes" id="UP000675920">
    <property type="component" value="Unplaced"/>
</dbReference>